<dbReference type="EMBL" id="JWZX01001893">
    <property type="protein sequence ID" value="KOO31929.1"/>
    <property type="molecule type" value="Genomic_DNA"/>
</dbReference>
<dbReference type="Gene3D" id="2.60.40.10">
    <property type="entry name" value="Immunoglobulins"/>
    <property type="match status" value="1"/>
</dbReference>
<protein>
    <submittedName>
        <fullName evidence="3">Uncharacterized protein</fullName>
    </submittedName>
</protein>
<dbReference type="InterPro" id="IPR014756">
    <property type="entry name" value="Ig_E-set"/>
</dbReference>
<dbReference type="AlphaFoldDB" id="A0A0M0JZD2"/>
<feature type="repeat" description="Filamin" evidence="1">
    <location>
        <begin position="30"/>
        <end position="92"/>
    </location>
</feature>
<dbReference type="SMART" id="SM00557">
    <property type="entry name" value="IG_FLMN"/>
    <property type="match status" value="1"/>
</dbReference>
<dbReference type="SUPFAM" id="SSF81296">
    <property type="entry name" value="E set domains"/>
    <property type="match status" value="1"/>
</dbReference>
<dbReference type="Proteomes" id="UP000037460">
    <property type="component" value="Unassembled WGS sequence"/>
</dbReference>
<dbReference type="InterPro" id="IPR001298">
    <property type="entry name" value="Filamin/ABP280_rpt"/>
</dbReference>
<evidence type="ECO:0000256" key="1">
    <source>
        <dbReference type="PROSITE-ProRule" id="PRU00087"/>
    </source>
</evidence>
<accession>A0A0M0JZD2</accession>
<dbReference type="InterPro" id="IPR013783">
    <property type="entry name" value="Ig-like_fold"/>
</dbReference>
<dbReference type="Pfam" id="PF00630">
    <property type="entry name" value="Filamin"/>
    <property type="match status" value="1"/>
</dbReference>
<dbReference type="InterPro" id="IPR017868">
    <property type="entry name" value="Filamin/ABP280_repeat-like"/>
</dbReference>
<comment type="caution">
    <text evidence="3">The sequence shown here is derived from an EMBL/GenBank/DDBJ whole genome shotgun (WGS) entry which is preliminary data.</text>
</comment>
<evidence type="ECO:0000313" key="3">
    <source>
        <dbReference type="EMBL" id="KOO31929.1"/>
    </source>
</evidence>
<dbReference type="OrthoDB" id="264520at2759"/>
<keyword evidence="4" id="KW-1185">Reference proteome</keyword>
<name>A0A0M0JZD2_9EUKA</name>
<dbReference type="PROSITE" id="PS50194">
    <property type="entry name" value="FILAMIN_REPEAT"/>
    <property type="match status" value="1"/>
</dbReference>
<evidence type="ECO:0000313" key="4">
    <source>
        <dbReference type="Proteomes" id="UP000037460"/>
    </source>
</evidence>
<feature type="compositionally biased region" description="Basic and acidic residues" evidence="2">
    <location>
        <begin position="160"/>
        <end position="178"/>
    </location>
</feature>
<organism evidence="3 4">
    <name type="scientific">Chrysochromulina tobinii</name>
    <dbReference type="NCBI Taxonomy" id="1460289"/>
    <lineage>
        <taxon>Eukaryota</taxon>
        <taxon>Haptista</taxon>
        <taxon>Haptophyta</taxon>
        <taxon>Prymnesiophyceae</taxon>
        <taxon>Prymnesiales</taxon>
        <taxon>Chrysochromulinaceae</taxon>
        <taxon>Chrysochromulina</taxon>
    </lineage>
</organism>
<proteinExistence type="predicted"/>
<feature type="region of interest" description="Disordered" evidence="2">
    <location>
        <begin position="155"/>
        <end position="178"/>
    </location>
</feature>
<reference evidence="4" key="1">
    <citation type="journal article" date="2015" name="PLoS Genet.">
        <title>Genome Sequence and Transcriptome Analyses of Chrysochromulina tobin: Metabolic Tools for Enhanced Algal Fitness in the Prominent Order Prymnesiales (Haptophyceae).</title>
        <authorList>
            <person name="Hovde B.T."/>
            <person name="Deodato C.R."/>
            <person name="Hunsperger H.M."/>
            <person name="Ryken S.A."/>
            <person name="Yost W."/>
            <person name="Jha R.K."/>
            <person name="Patterson J."/>
            <person name="Monnat R.J. Jr."/>
            <person name="Barlow S.B."/>
            <person name="Starkenburg S.R."/>
            <person name="Cattolico R.A."/>
        </authorList>
    </citation>
    <scope>NUCLEOTIDE SEQUENCE</scope>
    <source>
        <strain evidence="4">CCMP291</strain>
    </source>
</reference>
<evidence type="ECO:0000256" key="2">
    <source>
        <dbReference type="SAM" id="MobiDB-lite"/>
    </source>
</evidence>
<gene>
    <name evidence="3" type="ORF">Ctob_016103</name>
</gene>
<sequence>MASDCLPGEARSRAPAVHLSDCMGNKCIEGGAHLEVSVNTNGAPKAALTCKCDDQQDGTFLVTWSSEVSHKYMLELKIHGVHIVGSPAPLTLLPGDLEVSRCSLLAPREAVAGVASLVETKCCDAYGNEVAPDVLAGHAPPFGLLLVPALLKGASGPTGKDGRDVEEKRGPNKGDHVDEKRRAALLKKEERANLIKTLDTMSFHGSWDGSRMKMSFVPKEAGDFELHVWCEPNTLGVRQFLPGCPTMIHVKPGRASAIGSHVRSDGASVALLTAGDKLALKVQICDEFNNFVSLASASDMTSMLETPIGQLALIQKTSEKLEDHKEGDKKKHSVAAGSSAVGLYEIASPGELTVKGAHRVSIQLFGESITGAPINIMVAPGPPVYHKSYLEAKGSRQEIDSPIEVILHLLDKYGNRCEQGGVRVDAKAYGSKASEAKVVDNSNWPLMAPFISLPHQPP</sequence>